<comment type="caution">
    <text evidence="1">The sequence shown here is derived from an EMBL/GenBank/DDBJ whole genome shotgun (WGS) entry which is preliminary data.</text>
</comment>
<sequence>MPRPVPRLNGCALVALSFAEVADAGLLDPCLEVSCARHEASAPAGVGGYRPPFGEDVGLDLFPRKAT</sequence>
<gene>
    <name evidence="1" type="ORF">ABC977_06310</name>
</gene>
<evidence type="ECO:0000313" key="1">
    <source>
        <dbReference type="EMBL" id="MEY6432022.1"/>
    </source>
</evidence>
<accession>A0ABV4BCK7</accession>
<reference evidence="1 2" key="1">
    <citation type="submission" date="2024-05" db="EMBL/GenBank/DDBJ databases">
        <title>Genome Sequence and Characterization of the New Strain Purple Sulfur Bacterium of Genus Thioalkalicoccus.</title>
        <authorList>
            <person name="Bryantseva I.A."/>
            <person name="Kyndt J.A."/>
            <person name="Imhoff J.F."/>
        </authorList>
    </citation>
    <scope>NUCLEOTIDE SEQUENCE [LARGE SCALE GENOMIC DNA]</scope>
    <source>
        <strain evidence="1 2">Um2</strain>
    </source>
</reference>
<dbReference type="RefSeq" id="WP_369666397.1">
    <property type="nucleotide sequence ID" value="NZ_JBDKXB010000005.1"/>
</dbReference>
<dbReference type="Proteomes" id="UP001564408">
    <property type="component" value="Unassembled WGS sequence"/>
</dbReference>
<dbReference type="EMBL" id="JBDKXB010000005">
    <property type="protein sequence ID" value="MEY6432022.1"/>
    <property type="molecule type" value="Genomic_DNA"/>
</dbReference>
<proteinExistence type="predicted"/>
<protein>
    <submittedName>
        <fullName evidence="1">Uncharacterized protein</fullName>
    </submittedName>
</protein>
<organism evidence="1 2">
    <name type="scientific">Thioalkalicoccus limnaeus</name>
    <dbReference type="NCBI Taxonomy" id="120681"/>
    <lineage>
        <taxon>Bacteria</taxon>
        <taxon>Pseudomonadati</taxon>
        <taxon>Pseudomonadota</taxon>
        <taxon>Gammaproteobacteria</taxon>
        <taxon>Chromatiales</taxon>
        <taxon>Chromatiaceae</taxon>
        <taxon>Thioalkalicoccus</taxon>
    </lineage>
</organism>
<evidence type="ECO:0000313" key="2">
    <source>
        <dbReference type="Proteomes" id="UP001564408"/>
    </source>
</evidence>
<name>A0ABV4BCK7_9GAMM</name>
<keyword evidence="2" id="KW-1185">Reference proteome</keyword>